<dbReference type="Pfam" id="PF06165">
    <property type="entry name" value="GH94_b-supersand"/>
    <property type="match status" value="1"/>
</dbReference>
<evidence type="ECO:0000313" key="4">
    <source>
        <dbReference type="Proteomes" id="UP000567293"/>
    </source>
</evidence>
<dbReference type="GO" id="GO:0003824">
    <property type="term" value="F:catalytic activity"/>
    <property type="evidence" value="ECO:0007669"/>
    <property type="project" value="InterPro"/>
</dbReference>
<dbReference type="Gene3D" id="1.50.10.140">
    <property type="match status" value="1"/>
</dbReference>
<dbReference type="CDD" id="cd11753">
    <property type="entry name" value="GH94N_ChvB_NdvB_2_like"/>
    <property type="match status" value="1"/>
</dbReference>
<name>A0A7V8SZV9_9BACT</name>
<dbReference type="SMART" id="SM01068">
    <property type="entry name" value="CBM_X"/>
    <property type="match status" value="1"/>
</dbReference>
<dbReference type="AlphaFoldDB" id="A0A7V8SZV9"/>
<organism evidence="3 4">
    <name type="scientific">Candidatus Acidiferrum panamense</name>
    <dbReference type="NCBI Taxonomy" id="2741543"/>
    <lineage>
        <taxon>Bacteria</taxon>
        <taxon>Pseudomonadati</taxon>
        <taxon>Acidobacteriota</taxon>
        <taxon>Terriglobia</taxon>
        <taxon>Candidatus Acidiferrales</taxon>
        <taxon>Candidatus Acidiferrum</taxon>
    </lineage>
</organism>
<accession>A0A7V8SZV9</accession>
<dbReference type="Gene3D" id="2.70.98.40">
    <property type="entry name" value="Glycoside hydrolase, family 65, N-terminal domain"/>
    <property type="match status" value="1"/>
</dbReference>
<keyword evidence="4" id="KW-1185">Reference proteome</keyword>
<feature type="domain" description="Glycoamylase-like" evidence="2">
    <location>
        <begin position="3"/>
        <end position="125"/>
    </location>
</feature>
<dbReference type="EMBL" id="JACDQQ010002709">
    <property type="protein sequence ID" value="MBA0088845.1"/>
    <property type="molecule type" value="Genomic_DNA"/>
</dbReference>
<dbReference type="InterPro" id="IPR052047">
    <property type="entry name" value="GH94_Enzymes"/>
</dbReference>
<dbReference type="InterPro" id="IPR037820">
    <property type="entry name" value="GH94N_NdvB"/>
</dbReference>
<protein>
    <recommendedName>
        <fullName evidence="5">Carbohydrate binding domain-containing protein</fullName>
    </recommendedName>
</protein>
<comment type="caution">
    <text evidence="3">The sequence shown here is derived from an EMBL/GenBank/DDBJ whole genome shotgun (WGS) entry which is preliminary data.</text>
</comment>
<reference evidence="3" key="1">
    <citation type="submission" date="2020-06" db="EMBL/GenBank/DDBJ databases">
        <title>Legume-microbial interactions unlock mineral nutrients during tropical forest succession.</title>
        <authorList>
            <person name="Epihov D.Z."/>
        </authorList>
    </citation>
    <scope>NUCLEOTIDE SEQUENCE [LARGE SCALE GENOMIC DNA]</scope>
    <source>
        <strain evidence="3">Pan2503</strain>
    </source>
</reference>
<sequence length="352" mass="39943">MPWGISESAYSALDSHKIYQYRAFGVPSLGLKRGLDEDLVVAPYATALALLVSPAESIKNLKRLVKAGVYGRMGFYESLDYTRYEGRRGGKGVIVCTYMAHHQGMSLMALDNVLNRGIMRRRFHSDRRIQAVEPLLYERIPPVPSMLVHQPSDHVPMRLLSGPSAPEYRVFDEDTPIPRVQLLGNGRYALMITNTGAGYSRWGDFDITRWRSDTTRDNWGNFIYLCEKESNDLWSLTHQPLNVKDPRYTATFSADRAEFRSRRLGIESHLEVTVSPEDDAEIRRITLVNQGSRARTLELTSAAELSLAPHGADRAHPAFNKLFIQTEARAELRALLAWRRLRSPDESPIWVA</sequence>
<dbReference type="PANTHER" id="PTHR37469">
    <property type="entry name" value="CELLOBIONIC ACID PHOSPHORYLASE-RELATED"/>
    <property type="match status" value="1"/>
</dbReference>
<gene>
    <name evidence="3" type="ORF">HRJ53_27980</name>
</gene>
<dbReference type="PANTHER" id="PTHR37469:SF2">
    <property type="entry name" value="CELLOBIONIC ACID PHOSPHORYLASE"/>
    <property type="match status" value="1"/>
</dbReference>
<dbReference type="InterPro" id="IPR011013">
    <property type="entry name" value="Gal_mutarotase_sf_dom"/>
</dbReference>
<evidence type="ECO:0000313" key="3">
    <source>
        <dbReference type="EMBL" id="MBA0088845.1"/>
    </source>
</evidence>
<evidence type="ECO:0000259" key="1">
    <source>
        <dbReference type="Pfam" id="PF06165"/>
    </source>
</evidence>
<dbReference type="GO" id="GO:0005975">
    <property type="term" value="P:carbohydrate metabolic process"/>
    <property type="evidence" value="ECO:0007669"/>
    <property type="project" value="InterPro"/>
</dbReference>
<feature type="non-terminal residue" evidence="3">
    <location>
        <position position="352"/>
    </location>
</feature>
<dbReference type="GO" id="GO:0030246">
    <property type="term" value="F:carbohydrate binding"/>
    <property type="evidence" value="ECO:0007669"/>
    <property type="project" value="InterPro"/>
</dbReference>
<dbReference type="SUPFAM" id="SSF74650">
    <property type="entry name" value="Galactose mutarotase-like"/>
    <property type="match status" value="1"/>
</dbReference>
<feature type="domain" description="Glycosyl hydrolase 94 supersandwich" evidence="1">
    <location>
        <begin position="168"/>
        <end position="351"/>
    </location>
</feature>
<dbReference type="Pfam" id="PF10091">
    <property type="entry name" value="Glycoamylase"/>
    <property type="match status" value="1"/>
</dbReference>
<evidence type="ECO:0000259" key="2">
    <source>
        <dbReference type="Pfam" id="PF10091"/>
    </source>
</evidence>
<proteinExistence type="predicted"/>
<evidence type="ECO:0008006" key="5">
    <source>
        <dbReference type="Google" id="ProtNLM"/>
    </source>
</evidence>
<dbReference type="InterPro" id="IPR019282">
    <property type="entry name" value="Glycoamylase-like_cons_dom"/>
</dbReference>
<dbReference type="Proteomes" id="UP000567293">
    <property type="component" value="Unassembled WGS sequence"/>
</dbReference>
<dbReference type="InterPro" id="IPR037018">
    <property type="entry name" value="GH65_N"/>
</dbReference>
<dbReference type="InterPro" id="IPR010383">
    <property type="entry name" value="Glyco_hydrolase_94_b-supersand"/>
</dbReference>